<gene>
    <name evidence="1" type="ORF">BJ138DRAFT_1077846</name>
</gene>
<protein>
    <submittedName>
        <fullName evidence="1">Dynamitin-domain-containing protein</fullName>
    </submittedName>
</protein>
<evidence type="ECO:0000313" key="1">
    <source>
        <dbReference type="EMBL" id="KAH7915186.1"/>
    </source>
</evidence>
<dbReference type="EMBL" id="MU267603">
    <property type="protein sequence ID" value="KAH7915186.1"/>
    <property type="molecule type" value="Genomic_DNA"/>
</dbReference>
<evidence type="ECO:0000313" key="2">
    <source>
        <dbReference type="Proteomes" id="UP000790377"/>
    </source>
</evidence>
<keyword evidence="2" id="KW-1185">Reference proteome</keyword>
<organism evidence="1 2">
    <name type="scientific">Hygrophoropsis aurantiaca</name>
    <dbReference type="NCBI Taxonomy" id="72124"/>
    <lineage>
        <taxon>Eukaryota</taxon>
        <taxon>Fungi</taxon>
        <taxon>Dikarya</taxon>
        <taxon>Basidiomycota</taxon>
        <taxon>Agaricomycotina</taxon>
        <taxon>Agaricomycetes</taxon>
        <taxon>Agaricomycetidae</taxon>
        <taxon>Boletales</taxon>
        <taxon>Coniophorineae</taxon>
        <taxon>Hygrophoropsidaceae</taxon>
        <taxon>Hygrophoropsis</taxon>
    </lineage>
</organism>
<proteinExistence type="predicted"/>
<name>A0ACB8ANR1_9AGAM</name>
<accession>A0ACB8ANR1</accession>
<reference evidence="1" key="1">
    <citation type="journal article" date="2021" name="New Phytol.">
        <title>Evolutionary innovations through gain and loss of genes in the ectomycorrhizal Boletales.</title>
        <authorList>
            <person name="Wu G."/>
            <person name="Miyauchi S."/>
            <person name="Morin E."/>
            <person name="Kuo A."/>
            <person name="Drula E."/>
            <person name="Varga T."/>
            <person name="Kohler A."/>
            <person name="Feng B."/>
            <person name="Cao Y."/>
            <person name="Lipzen A."/>
            <person name="Daum C."/>
            <person name="Hundley H."/>
            <person name="Pangilinan J."/>
            <person name="Johnson J."/>
            <person name="Barry K."/>
            <person name="LaButti K."/>
            <person name="Ng V."/>
            <person name="Ahrendt S."/>
            <person name="Min B."/>
            <person name="Choi I.G."/>
            <person name="Park H."/>
            <person name="Plett J.M."/>
            <person name="Magnuson J."/>
            <person name="Spatafora J.W."/>
            <person name="Nagy L.G."/>
            <person name="Henrissat B."/>
            <person name="Grigoriev I.V."/>
            <person name="Yang Z.L."/>
            <person name="Xu J."/>
            <person name="Martin F.M."/>
        </authorList>
    </citation>
    <scope>NUCLEOTIDE SEQUENCE</scope>
    <source>
        <strain evidence="1">ATCC 28755</strain>
    </source>
</reference>
<dbReference type="Proteomes" id="UP000790377">
    <property type="component" value="Unassembled WGS sequence"/>
</dbReference>
<sequence length="425" mass="46074">MSTNKYADLPDIDTAPDVYETEDIFPSSQAEKGESSDDEPSTARARGRGGPGDTAGREELDRSHLISPDEASKLFRKAERKRRPRTHYAYPPSPSSSRSGSSRSPSPHRSSSRIHKLPLPARLRALQAELTALETELADPSNPALQIREKAKGEAVDPGEMIRGLVDVRSRLEKVRKGREGRGKLVGVVTGEGDANNGEEHTEHIEEGDMDGKDTINGNVKGKPGAPDVRTVIEMDKRVGELEKLVGSVSATLDEATPLTPPLSPLLTRLNNQFALLTQPRHIDSVSRRLKLLLSDLERVSASQGQKRQQSGASNATPAGTLTSAQDALLPLLTRLAPSLPHIPHILTRLRTLSALHASAAEFQRTLSSLEEEQRRTHEALEALKVAVSSVEGSLETNRGTVAANVQGLEERVEAVLSRLEALSH</sequence>
<comment type="caution">
    <text evidence="1">The sequence shown here is derived from an EMBL/GenBank/DDBJ whole genome shotgun (WGS) entry which is preliminary data.</text>
</comment>